<feature type="domain" description="Cytochrome c" evidence="5">
    <location>
        <begin position="53"/>
        <end position="151"/>
    </location>
</feature>
<dbReference type="GO" id="GO:0020037">
    <property type="term" value="F:heme binding"/>
    <property type="evidence" value="ECO:0007669"/>
    <property type="project" value="InterPro"/>
</dbReference>
<dbReference type="SUPFAM" id="SSF46626">
    <property type="entry name" value="Cytochrome c"/>
    <property type="match status" value="2"/>
</dbReference>
<sequence length="292" mass="31345">MRIMLVSLGSLAAAGVLAFVAGGFYDITAIKQHPAWVFHAIGIGRDTLVALQADADEVPEDFAPVADARNVALYRKHCTQCHGAPGVAPEEFALGMMPVPSNLVAAGRERPPEEIYWFIRYGLKMSGMPAWSMRMSEADMWRITALVEAFPTLSPEAYAELVEAGPQQLDSMTSVAEAGPFTPFGNPERGRKAMQVHACPQCHMIEGIVGRSDLHVGPPLDDAGARKYIAGVVPNTPENMIRWIMHPQEVDPLSAMPDLGVSEGIARDMAAYLYAIAGTGHASVGAAPVDPR</sequence>
<dbReference type="GO" id="GO:0046872">
    <property type="term" value="F:metal ion binding"/>
    <property type="evidence" value="ECO:0007669"/>
    <property type="project" value="UniProtKB-KW"/>
</dbReference>
<dbReference type="InterPro" id="IPR036909">
    <property type="entry name" value="Cyt_c-like_dom_sf"/>
</dbReference>
<proteinExistence type="predicted"/>
<evidence type="ECO:0000256" key="3">
    <source>
        <dbReference type="ARBA" id="ARBA00023004"/>
    </source>
</evidence>
<reference evidence="6 7" key="1">
    <citation type="submission" date="2016-10" db="EMBL/GenBank/DDBJ databases">
        <authorList>
            <person name="de Groot N.N."/>
        </authorList>
    </citation>
    <scope>NUCLEOTIDE SEQUENCE [LARGE SCALE GENOMIC DNA]</scope>
    <source>
        <strain evidence="6 7">DSM 26880</strain>
    </source>
</reference>
<dbReference type="PROSITE" id="PS51007">
    <property type="entry name" value="CYTC"/>
    <property type="match status" value="2"/>
</dbReference>
<evidence type="ECO:0000256" key="4">
    <source>
        <dbReference type="PROSITE-ProRule" id="PRU00433"/>
    </source>
</evidence>
<keyword evidence="3 4" id="KW-0408">Iron</keyword>
<dbReference type="Gene3D" id="1.10.760.10">
    <property type="entry name" value="Cytochrome c-like domain"/>
    <property type="match status" value="2"/>
</dbReference>
<gene>
    <name evidence="6" type="ORF">SAMN05444340_12320</name>
</gene>
<evidence type="ECO:0000313" key="6">
    <source>
        <dbReference type="EMBL" id="SDY87094.1"/>
    </source>
</evidence>
<evidence type="ECO:0000256" key="1">
    <source>
        <dbReference type="ARBA" id="ARBA00022617"/>
    </source>
</evidence>
<keyword evidence="2 4" id="KW-0479">Metal-binding</keyword>
<dbReference type="Proteomes" id="UP000199286">
    <property type="component" value="Unassembled WGS sequence"/>
</dbReference>
<dbReference type="Pfam" id="PF13442">
    <property type="entry name" value="Cytochrome_CBB3"/>
    <property type="match status" value="1"/>
</dbReference>
<evidence type="ECO:0000259" key="5">
    <source>
        <dbReference type="PROSITE" id="PS51007"/>
    </source>
</evidence>
<dbReference type="InterPro" id="IPR009056">
    <property type="entry name" value="Cyt_c-like_dom"/>
</dbReference>
<feature type="domain" description="Cytochrome c" evidence="5">
    <location>
        <begin position="185"/>
        <end position="277"/>
    </location>
</feature>
<evidence type="ECO:0000256" key="2">
    <source>
        <dbReference type="ARBA" id="ARBA00022723"/>
    </source>
</evidence>
<dbReference type="EMBL" id="FNPF01000023">
    <property type="protein sequence ID" value="SDY87094.1"/>
    <property type="molecule type" value="Genomic_DNA"/>
</dbReference>
<dbReference type="STRING" id="321339.SAMN05444340_12320"/>
<keyword evidence="1 4" id="KW-0349">Heme</keyword>
<accession>A0A1H3NE93</accession>
<protein>
    <submittedName>
        <fullName evidence="6">Cytochrome c, mono-and diheme variants</fullName>
    </submittedName>
</protein>
<keyword evidence="7" id="KW-1185">Reference proteome</keyword>
<organism evidence="6 7">
    <name type="scientific">Citreimonas salinaria</name>
    <dbReference type="NCBI Taxonomy" id="321339"/>
    <lineage>
        <taxon>Bacteria</taxon>
        <taxon>Pseudomonadati</taxon>
        <taxon>Pseudomonadota</taxon>
        <taxon>Alphaproteobacteria</taxon>
        <taxon>Rhodobacterales</taxon>
        <taxon>Roseobacteraceae</taxon>
        <taxon>Citreimonas</taxon>
    </lineage>
</organism>
<dbReference type="GO" id="GO:0009055">
    <property type="term" value="F:electron transfer activity"/>
    <property type="evidence" value="ECO:0007669"/>
    <property type="project" value="InterPro"/>
</dbReference>
<evidence type="ECO:0000313" key="7">
    <source>
        <dbReference type="Proteomes" id="UP000199286"/>
    </source>
</evidence>
<name>A0A1H3NE93_9RHOB</name>
<dbReference type="AlphaFoldDB" id="A0A1H3NE93"/>